<organism evidence="1 2">
    <name type="scientific">Bacillus thuringiensis</name>
    <dbReference type="NCBI Taxonomy" id="1428"/>
    <lineage>
        <taxon>Bacteria</taxon>
        <taxon>Bacillati</taxon>
        <taxon>Bacillota</taxon>
        <taxon>Bacilli</taxon>
        <taxon>Bacillales</taxon>
        <taxon>Bacillaceae</taxon>
        <taxon>Bacillus</taxon>
        <taxon>Bacillus cereus group</taxon>
    </lineage>
</organism>
<name>A0A9X7C214_BACTU</name>
<dbReference type="Proteomes" id="UP000222944">
    <property type="component" value="Unassembled WGS sequence"/>
</dbReference>
<dbReference type="Pfam" id="PF12691">
    <property type="entry name" value="Phage_tail_terminator_6"/>
    <property type="match status" value="1"/>
</dbReference>
<dbReference type="InterPro" id="IPR024411">
    <property type="entry name" value="Tail_terminator_phage"/>
</dbReference>
<sequence length="133" mass="15226">MLAFIDAVIERLETELSSNVLYAVIRQDMLDQTNDSIAIRVIPSPPGETYFEGSTYQIQFQILTKSKDQKKAIQAIERMSYTLDKLYNQGIVSLDDTFTFLSCEVYVQPAFVEKTVASEYVYTALFRAEIIMK</sequence>
<proteinExistence type="predicted"/>
<evidence type="ECO:0000313" key="2">
    <source>
        <dbReference type="Proteomes" id="UP000222944"/>
    </source>
</evidence>
<protein>
    <submittedName>
        <fullName evidence="1">Minor capsid protein</fullName>
    </submittedName>
</protein>
<reference evidence="1 2" key="1">
    <citation type="submission" date="2017-09" db="EMBL/GenBank/DDBJ databases">
        <title>Large-scale bioinformatics analysis of Bacillus genomes uncovers conserved roles of natural products in bacterial physiology.</title>
        <authorList>
            <consortium name="Agbiome Team Llc"/>
            <person name="Bleich R.M."/>
            <person name="Grubbs K.J."/>
            <person name="Santa Maria K.C."/>
            <person name="Allen S.E."/>
            <person name="Farag S."/>
            <person name="Shank E.A."/>
            <person name="Bowers A."/>
        </authorList>
    </citation>
    <scope>NUCLEOTIDE SEQUENCE [LARGE SCALE GENOMIC DNA]</scope>
    <source>
        <strain evidence="1 2">AFS058004</strain>
    </source>
</reference>
<dbReference type="RefSeq" id="WP_098866516.1">
    <property type="nucleotide sequence ID" value="NZ_NUFN01000007.1"/>
</dbReference>
<evidence type="ECO:0000313" key="1">
    <source>
        <dbReference type="EMBL" id="PGH85770.1"/>
    </source>
</evidence>
<dbReference type="AlphaFoldDB" id="A0A9X7C214"/>
<dbReference type="EMBL" id="NUFN01000007">
    <property type="protein sequence ID" value="PGH85770.1"/>
    <property type="molecule type" value="Genomic_DNA"/>
</dbReference>
<gene>
    <name evidence="1" type="ORF">CN899_07980</name>
</gene>
<comment type="caution">
    <text evidence="1">The sequence shown here is derived from an EMBL/GenBank/DDBJ whole genome shotgun (WGS) entry which is preliminary data.</text>
</comment>
<accession>A0A9X7C214</accession>